<dbReference type="GO" id="GO:0005576">
    <property type="term" value="C:extracellular region"/>
    <property type="evidence" value="ECO:0007669"/>
    <property type="project" value="TreeGrafter"/>
</dbReference>
<accession>A0A7C8IL17</accession>
<dbReference type="CDD" id="cd11307">
    <property type="entry name" value="M35_Asp_f2_like"/>
    <property type="match status" value="1"/>
</dbReference>
<dbReference type="GO" id="GO:0008270">
    <property type="term" value="F:zinc ion binding"/>
    <property type="evidence" value="ECO:0007669"/>
    <property type="project" value="TreeGrafter"/>
</dbReference>
<dbReference type="Proteomes" id="UP000481858">
    <property type="component" value="Unassembled WGS sequence"/>
</dbReference>
<comment type="caution">
    <text evidence="6">The sequence shown here is derived from an EMBL/GenBank/DDBJ whole genome shotgun (WGS) entry which is preliminary data.</text>
</comment>
<dbReference type="SUPFAM" id="SSF55486">
    <property type="entry name" value="Metalloproteases ('zincins'), catalytic domain"/>
    <property type="match status" value="1"/>
</dbReference>
<evidence type="ECO:0000313" key="6">
    <source>
        <dbReference type="EMBL" id="KAF2966321.1"/>
    </source>
</evidence>
<dbReference type="EMBL" id="WUBL01000092">
    <property type="protein sequence ID" value="KAF2966321.1"/>
    <property type="molecule type" value="Genomic_DNA"/>
</dbReference>
<dbReference type="InParanoid" id="A0A7C8IL17"/>
<evidence type="ECO:0000256" key="2">
    <source>
        <dbReference type="ARBA" id="ARBA00023180"/>
    </source>
</evidence>
<dbReference type="GO" id="GO:0009277">
    <property type="term" value="C:fungal-type cell wall"/>
    <property type="evidence" value="ECO:0007669"/>
    <property type="project" value="TreeGrafter"/>
</dbReference>
<evidence type="ECO:0000256" key="4">
    <source>
        <dbReference type="SAM" id="MobiDB-lite"/>
    </source>
</evidence>
<dbReference type="PANTHER" id="PTHR39399">
    <property type="entry name" value="PROTEIN ZPS1"/>
    <property type="match status" value="1"/>
</dbReference>
<keyword evidence="7" id="KW-1185">Reference proteome</keyword>
<evidence type="ECO:0000313" key="7">
    <source>
        <dbReference type="Proteomes" id="UP000481858"/>
    </source>
</evidence>
<evidence type="ECO:0000259" key="5">
    <source>
        <dbReference type="Pfam" id="PF13933"/>
    </source>
</evidence>
<keyword evidence="2" id="KW-0325">Glycoprotein</keyword>
<dbReference type="GO" id="GO:0005178">
    <property type="term" value="F:integrin binding"/>
    <property type="evidence" value="ECO:0007669"/>
    <property type="project" value="TreeGrafter"/>
</dbReference>
<protein>
    <recommendedName>
        <fullName evidence="5">Putative peptidase domain-containing protein</fullName>
    </recommendedName>
</protein>
<dbReference type="FunFam" id="3.40.390.10:FF:000043">
    <property type="entry name" value="Major allergen Asp F2"/>
    <property type="match status" value="1"/>
</dbReference>
<organism evidence="6 7">
    <name type="scientific">Xylaria multiplex</name>
    <dbReference type="NCBI Taxonomy" id="323545"/>
    <lineage>
        <taxon>Eukaryota</taxon>
        <taxon>Fungi</taxon>
        <taxon>Dikarya</taxon>
        <taxon>Ascomycota</taxon>
        <taxon>Pezizomycotina</taxon>
        <taxon>Sordariomycetes</taxon>
        <taxon>Xylariomycetidae</taxon>
        <taxon>Xylariales</taxon>
        <taxon>Xylariaceae</taxon>
        <taxon>Xylaria</taxon>
    </lineage>
</organism>
<proteinExistence type="inferred from homology"/>
<gene>
    <name evidence="6" type="ORF">GQX73_g7275</name>
</gene>
<dbReference type="InterPro" id="IPR029482">
    <property type="entry name" value="HRXXH"/>
</dbReference>
<comment type="similarity">
    <text evidence="3">Belongs to the ZPS1 family.</text>
</comment>
<feature type="region of interest" description="Disordered" evidence="4">
    <location>
        <begin position="521"/>
        <end position="542"/>
    </location>
</feature>
<feature type="region of interest" description="Disordered" evidence="4">
    <location>
        <begin position="928"/>
        <end position="968"/>
    </location>
</feature>
<dbReference type="PANTHER" id="PTHR39399:SF1">
    <property type="entry name" value="PROTEIN ZPS1"/>
    <property type="match status" value="1"/>
</dbReference>
<sequence>MALPSTAPQIKEGCRVAYENLVNFKLKEVAKVASEGQLPNRRVLFPGVHLADEPLKRARWKMLRQVLYRHTYKNFSREKLDQEFTDRAIAVDLHGFDSATTTAITESANILLSRLPTTPLPLPNNDQPSNTVFESSWCKVSRWEDLPTVAKTSATVSRVGIAIAMTRDSDVNANACHLAAQNFRSFLDDISDLIDGAFIERDKVSAPCDRWHSPFHQLHYQPANKDTLAISHVWSHGQGGRPEHGLNECLHRRYCEVAKLLKCSSYWIDAACIPKDSELRSEAIMTINRVFSSSRATLLCDRDLMDIDISTILDPNNTSDASMALRESILAIVLVCDWNVRAWTLLEALRGRHNIQLLCRSEQLGESQDNLACSKKGNAVISLTDILRVVASHGAINMAILLLTSFHMFPAPTNNSWIKFRTKNLTSTNPTLFEGSHDAMLISNRIGGGFVTVSEGASLLAQRFTSHPRDDIIIWSLLVHEPRLRNSRELWAKGKSKEIQLDRMVHTGHLLSSVPRLTSTDLPGESPSWAPSQPGLGHANHDMSPASELYPPYDGSQSQIGLIEFDREGRLYLRASWAVATIHSCRDGARVFRKFRRTDKLIEDAPVPDKIKEYLEGYEEGKLLQPLQKEENVEKEEGDSQGTPICALAGTPVSTADMEPFPQASYLHSSSCSSTMLPSQVRLFVACLGLNAALGQAGRLRARQDVVTVTQTIVSPTPQPSVYDWAAGATTSYPIHGSCNATERALLSRGLNDAITLATHAKDHILRFGNSSDFYSKYFGLSPTAEVIGWYDRIVSADRSGIWFRCDDVDGNCSLDGWGGHWRGENATQETVICPLSYTTRMPLEGLCGYGYSVASGALNFYFGSDLVHRLYHLPKIGEGIVEHYADTYSECLELALNDPALAVRNSHSLQYFALDVYAFDIAVPGEGCTGRPSEPEDPDSTTTATPSATTTAATECHTHADGTEHCT</sequence>
<evidence type="ECO:0000256" key="1">
    <source>
        <dbReference type="ARBA" id="ARBA00022729"/>
    </source>
</evidence>
<dbReference type="Gene3D" id="3.40.390.10">
    <property type="entry name" value="Collagenase (Catalytic Domain)"/>
    <property type="match status" value="1"/>
</dbReference>
<dbReference type="GO" id="GO:0009986">
    <property type="term" value="C:cell surface"/>
    <property type="evidence" value="ECO:0007669"/>
    <property type="project" value="TreeGrafter"/>
</dbReference>
<keyword evidence="1" id="KW-0732">Signal</keyword>
<dbReference type="InterPro" id="IPR039124">
    <property type="entry name" value="PRA1-like"/>
</dbReference>
<dbReference type="InterPro" id="IPR024079">
    <property type="entry name" value="MetalloPept_cat_dom_sf"/>
</dbReference>
<dbReference type="OrthoDB" id="4689212at2759"/>
<dbReference type="GO" id="GO:0008237">
    <property type="term" value="F:metallopeptidase activity"/>
    <property type="evidence" value="ECO:0007669"/>
    <property type="project" value="InterPro"/>
</dbReference>
<reference evidence="6 7" key="1">
    <citation type="submission" date="2019-12" db="EMBL/GenBank/DDBJ databases">
        <title>Draft genome sequence of the ascomycete Xylaria multiplex DSM 110363.</title>
        <authorList>
            <person name="Buettner E."/>
            <person name="Kellner H."/>
        </authorList>
    </citation>
    <scope>NUCLEOTIDE SEQUENCE [LARGE SCALE GENOMIC DNA]</scope>
    <source>
        <strain evidence="6 7">DSM 110363</strain>
    </source>
</reference>
<dbReference type="AlphaFoldDB" id="A0A7C8IL17"/>
<feature type="domain" description="Putative peptidase" evidence="5">
    <location>
        <begin position="707"/>
        <end position="931"/>
    </location>
</feature>
<dbReference type="Pfam" id="PF13933">
    <property type="entry name" value="HRXXH"/>
    <property type="match status" value="1"/>
</dbReference>
<feature type="compositionally biased region" description="Basic and acidic residues" evidence="4">
    <location>
        <begin position="957"/>
        <end position="968"/>
    </location>
</feature>
<name>A0A7C8IL17_9PEZI</name>
<evidence type="ECO:0000256" key="3">
    <source>
        <dbReference type="ARBA" id="ARBA00060890"/>
    </source>
</evidence>
<feature type="compositionally biased region" description="Low complexity" evidence="4">
    <location>
        <begin position="941"/>
        <end position="955"/>
    </location>
</feature>